<dbReference type="Proteomes" id="UP000275727">
    <property type="component" value="Chromosome"/>
</dbReference>
<gene>
    <name evidence="2" type="ORF">DFR51_0454</name>
    <name evidence="1" type="ORF">SmB9_14850</name>
</gene>
<dbReference type="EMBL" id="AP018711">
    <property type="protein sequence ID" value="BBE33827.1"/>
    <property type="molecule type" value="Genomic_DNA"/>
</dbReference>
<name>A0AAD1D5M8_SPHMI</name>
<accession>A0AAD1D5M8</accession>
<evidence type="ECO:0000313" key="1">
    <source>
        <dbReference type="EMBL" id="BBE33827.1"/>
    </source>
</evidence>
<dbReference type="KEGG" id="smic:SmB9_14850"/>
<dbReference type="RefSeq" id="WP_121047416.1">
    <property type="nucleotide sequence ID" value="NZ_AP018711.1"/>
</dbReference>
<dbReference type="EMBL" id="RBWX01000007">
    <property type="protein sequence ID" value="RKS90910.1"/>
    <property type="molecule type" value="Genomic_DNA"/>
</dbReference>
<dbReference type="AlphaFoldDB" id="A0AAD1D5M8"/>
<evidence type="ECO:0000313" key="3">
    <source>
        <dbReference type="Proteomes" id="UP000275727"/>
    </source>
</evidence>
<sequence length="256" mass="27976">MTDTTTATAPSAAEGAADAALRAEIQNFDIISDTNSFGWEEKDNNGKTQSYGWDATVNDSTAAILANPPLSTFSPTDREAILARAKEFGGGEKAEQRAIAEMMTKRAVNARLMAGPGPGANPYQIEVFQLARDKYEIELQMDKVEAELQAISSHRTEYDPATGKPQAVPVFKLEGEQRRQWEAKLLRLGEHLAALTGSEGEGRLQRALDAAVAERKAAAERIDILREADARADAMVREEEVERMAKAKAAMKRTRV</sequence>
<organism evidence="1 3">
    <name type="scientific">Sphingosinicella microcystinivorans</name>
    <dbReference type="NCBI Taxonomy" id="335406"/>
    <lineage>
        <taxon>Bacteria</taxon>
        <taxon>Pseudomonadati</taxon>
        <taxon>Pseudomonadota</taxon>
        <taxon>Alphaproteobacteria</taxon>
        <taxon>Sphingomonadales</taxon>
        <taxon>Sphingosinicellaceae</taxon>
        <taxon>Sphingosinicella</taxon>
    </lineage>
</organism>
<evidence type="ECO:0000313" key="4">
    <source>
        <dbReference type="Proteomes" id="UP000276029"/>
    </source>
</evidence>
<keyword evidence="4" id="KW-1185">Reference proteome</keyword>
<protein>
    <submittedName>
        <fullName evidence="1">Uncharacterized protein</fullName>
    </submittedName>
</protein>
<proteinExistence type="predicted"/>
<evidence type="ECO:0000313" key="2">
    <source>
        <dbReference type="EMBL" id="RKS90910.1"/>
    </source>
</evidence>
<reference evidence="1 3" key="1">
    <citation type="submission" date="2018-06" db="EMBL/GenBank/DDBJ databases">
        <title>Complete Genome Sequence of the Microcystin-Degrading Bacterium Sphingosinicella microcystinivorans Strain B-9.</title>
        <authorList>
            <person name="Jin H."/>
            <person name="Nishizawa T."/>
            <person name="Guo Y."/>
            <person name="Nishizawa A."/>
            <person name="Park H."/>
            <person name="Kato H."/>
            <person name="Tsuji K."/>
            <person name="Harada K."/>
        </authorList>
    </citation>
    <scope>NUCLEOTIDE SEQUENCE [LARGE SCALE GENOMIC DNA]</scope>
    <source>
        <strain evidence="1 3">B9</strain>
    </source>
</reference>
<dbReference type="Proteomes" id="UP000276029">
    <property type="component" value="Unassembled WGS sequence"/>
</dbReference>
<reference evidence="2 4" key="2">
    <citation type="submission" date="2018-10" db="EMBL/GenBank/DDBJ databases">
        <title>Genomic Encyclopedia of Type Strains, Phase IV (KMG-IV): sequencing the most valuable type-strain genomes for metagenomic binning, comparative biology and taxonomic classification.</title>
        <authorList>
            <person name="Goeker M."/>
        </authorList>
    </citation>
    <scope>NUCLEOTIDE SEQUENCE [LARGE SCALE GENOMIC DNA]</scope>
    <source>
        <strain evidence="2 4">DSM 19791</strain>
    </source>
</reference>